<dbReference type="AlphaFoldDB" id="A0AA38CKC9"/>
<proteinExistence type="predicted"/>
<comment type="caution">
    <text evidence="1">The sequence shown here is derived from an EMBL/GenBank/DDBJ whole genome shotgun (WGS) entry which is preliminary data.</text>
</comment>
<accession>A0AA38CKC9</accession>
<reference evidence="1 2" key="1">
    <citation type="journal article" date="2021" name="Nat. Plants">
        <title>The Taxus genome provides insights into paclitaxel biosynthesis.</title>
        <authorList>
            <person name="Xiong X."/>
            <person name="Gou J."/>
            <person name="Liao Q."/>
            <person name="Li Y."/>
            <person name="Zhou Q."/>
            <person name="Bi G."/>
            <person name="Li C."/>
            <person name="Du R."/>
            <person name="Wang X."/>
            <person name="Sun T."/>
            <person name="Guo L."/>
            <person name="Liang H."/>
            <person name="Lu P."/>
            <person name="Wu Y."/>
            <person name="Zhang Z."/>
            <person name="Ro D.K."/>
            <person name="Shang Y."/>
            <person name="Huang S."/>
            <person name="Yan J."/>
        </authorList>
    </citation>
    <scope>NUCLEOTIDE SEQUENCE [LARGE SCALE GENOMIC DNA]</scope>
    <source>
        <strain evidence="1">Ta-2019</strain>
    </source>
</reference>
<protein>
    <submittedName>
        <fullName evidence="1">Uncharacterized protein</fullName>
    </submittedName>
</protein>
<dbReference type="Proteomes" id="UP000824469">
    <property type="component" value="Unassembled WGS sequence"/>
</dbReference>
<organism evidence="1 2">
    <name type="scientific">Taxus chinensis</name>
    <name type="common">Chinese yew</name>
    <name type="synonym">Taxus wallichiana var. chinensis</name>
    <dbReference type="NCBI Taxonomy" id="29808"/>
    <lineage>
        <taxon>Eukaryota</taxon>
        <taxon>Viridiplantae</taxon>
        <taxon>Streptophyta</taxon>
        <taxon>Embryophyta</taxon>
        <taxon>Tracheophyta</taxon>
        <taxon>Spermatophyta</taxon>
        <taxon>Pinopsida</taxon>
        <taxon>Pinidae</taxon>
        <taxon>Conifers II</taxon>
        <taxon>Cupressales</taxon>
        <taxon>Taxaceae</taxon>
        <taxon>Taxus</taxon>
    </lineage>
</organism>
<feature type="non-terminal residue" evidence="1">
    <location>
        <position position="1"/>
    </location>
</feature>
<gene>
    <name evidence="1" type="ORF">KI387_012679</name>
</gene>
<feature type="non-terminal residue" evidence="1">
    <location>
        <position position="96"/>
    </location>
</feature>
<keyword evidence="2" id="KW-1185">Reference proteome</keyword>
<dbReference type="EMBL" id="JAHRHJ020000009">
    <property type="protein sequence ID" value="KAH9301096.1"/>
    <property type="molecule type" value="Genomic_DNA"/>
</dbReference>
<evidence type="ECO:0000313" key="1">
    <source>
        <dbReference type="EMBL" id="KAH9301096.1"/>
    </source>
</evidence>
<evidence type="ECO:0000313" key="2">
    <source>
        <dbReference type="Proteomes" id="UP000824469"/>
    </source>
</evidence>
<sequence length="96" mass="10568">IPKVAEGEETKAIETLEEEKLEHNAELLLDEEKDESVERDHGSSGGPILTVIIPKGTYTGGRNAGEERLGMGYIDDPIKVFRAWFQSTILAEDLVA</sequence>
<name>A0AA38CKC9_TAXCH</name>